<feature type="signal peptide" evidence="1">
    <location>
        <begin position="1"/>
        <end position="28"/>
    </location>
</feature>
<dbReference type="EMBL" id="FUFA01000004">
    <property type="protein sequence ID" value="SPM35801.1"/>
    <property type="molecule type" value="Genomic_DNA"/>
</dbReference>
<proteinExistence type="predicted"/>
<gene>
    <name evidence="2" type="ORF">MRAB57_3632</name>
</gene>
<sequence>VGMTLLKAVSATAAIAAGMFFGGGFASATPGDGCYGNTYFDPNRWHCEPINPAPAPPPPPPGPGQWGVPPYGCYWCH</sequence>
<evidence type="ECO:0000313" key="3">
    <source>
        <dbReference type="Proteomes" id="UP000240988"/>
    </source>
</evidence>
<name>A0A2U3NWA4_9MYCO</name>
<feature type="chain" id="PRO_5015409146" evidence="1">
    <location>
        <begin position="29"/>
        <end position="77"/>
    </location>
</feature>
<protein>
    <submittedName>
        <fullName evidence="2">Mycobacterium rhizamassiliense ORFan</fullName>
    </submittedName>
</protein>
<evidence type="ECO:0000256" key="1">
    <source>
        <dbReference type="SAM" id="SignalP"/>
    </source>
</evidence>
<feature type="non-terminal residue" evidence="2">
    <location>
        <position position="1"/>
    </location>
</feature>
<accession>A0A2U3NWA4</accession>
<evidence type="ECO:0000313" key="2">
    <source>
        <dbReference type="EMBL" id="SPM35801.1"/>
    </source>
</evidence>
<dbReference type="AlphaFoldDB" id="A0A2U3NWA4"/>
<reference evidence="2 3" key="1">
    <citation type="submission" date="2017-01" db="EMBL/GenBank/DDBJ databases">
        <authorList>
            <consortium name="Urmite Genomes"/>
        </authorList>
    </citation>
    <scope>NUCLEOTIDE SEQUENCE [LARGE SCALE GENOMIC DNA]</scope>
    <source>
        <strain evidence="2 3">AB57</strain>
    </source>
</reference>
<organism evidence="2 3">
    <name type="scientific">Mycobacterium rhizamassiliense</name>
    <dbReference type="NCBI Taxonomy" id="1841860"/>
    <lineage>
        <taxon>Bacteria</taxon>
        <taxon>Bacillati</taxon>
        <taxon>Actinomycetota</taxon>
        <taxon>Actinomycetes</taxon>
        <taxon>Mycobacteriales</taxon>
        <taxon>Mycobacteriaceae</taxon>
        <taxon>Mycobacterium</taxon>
    </lineage>
</organism>
<dbReference type="Proteomes" id="UP000240988">
    <property type="component" value="Unassembled WGS sequence"/>
</dbReference>
<keyword evidence="3" id="KW-1185">Reference proteome</keyword>
<keyword evidence="1" id="KW-0732">Signal</keyword>